<protein>
    <submittedName>
        <fullName evidence="7">Proteasome stabiliser-domain-containing protein</fullName>
    </submittedName>
</protein>
<feature type="domain" description="Proteasome component Ecm29 N-terminal" evidence="5">
    <location>
        <begin position="12"/>
        <end position="539"/>
    </location>
</feature>
<dbReference type="EMBL" id="JBBPDW010000043">
    <property type="protein sequence ID" value="KAK7534434.1"/>
    <property type="molecule type" value="Genomic_DNA"/>
</dbReference>
<feature type="domain" description="Proteasome adapter and scaffold protein ECM29 HEAT-repeat" evidence="6">
    <location>
        <begin position="1322"/>
        <end position="1483"/>
    </location>
</feature>
<dbReference type="InterPro" id="IPR011989">
    <property type="entry name" value="ARM-like"/>
</dbReference>
<comment type="subcellular location">
    <subcellularLocation>
        <location evidence="1">Cytoplasm</location>
    </subcellularLocation>
</comment>
<dbReference type="Pfam" id="PF24492">
    <property type="entry name" value="HEAT_ECM29"/>
    <property type="match status" value="1"/>
</dbReference>
<proteinExistence type="predicted"/>
<organism evidence="7 8">
    <name type="scientific">Phyllosticta citricarpa</name>
    <dbReference type="NCBI Taxonomy" id="55181"/>
    <lineage>
        <taxon>Eukaryota</taxon>
        <taxon>Fungi</taxon>
        <taxon>Dikarya</taxon>
        <taxon>Ascomycota</taxon>
        <taxon>Pezizomycotina</taxon>
        <taxon>Dothideomycetes</taxon>
        <taxon>Dothideomycetes incertae sedis</taxon>
        <taxon>Botryosphaeriales</taxon>
        <taxon>Phyllostictaceae</taxon>
        <taxon>Phyllosticta</taxon>
    </lineage>
</organism>
<dbReference type="Pfam" id="PF23731">
    <property type="entry name" value="ARM_ECM29_C"/>
    <property type="match status" value="1"/>
</dbReference>
<dbReference type="GO" id="GO:0000502">
    <property type="term" value="C:proteasome complex"/>
    <property type="evidence" value="ECO:0007669"/>
    <property type="project" value="UniProtKB-KW"/>
</dbReference>
<name>A0ABR1LGU1_9PEZI</name>
<evidence type="ECO:0000259" key="5">
    <source>
        <dbReference type="Pfam" id="PF13001"/>
    </source>
</evidence>
<keyword evidence="2" id="KW-0963">Cytoplasm</keyword>
<reference evidence="7 8" key="1">
    <citation type="submission" date="2024-04" db="EMBL/GenBank/DDBJ databases">
        <title>Phyllosticta paracitricarpa is synonymous to the EU quarantine fungus P. citricarpa based on phylogenomic analyses.</title>
        <authorList>
            <consortium name="Lawrence Berkeley National Laboratory"/>
            <person name="Van Ingen-Buijs V.A."/>
            <person name="Van Westerhoven A.C."/>
            <person name="Haridas S."/>
            <person name="Skiadas P."/>
            <person name="Martin F."/>
            <person name="Groenewald J.Z."/>
            <person name="Crous P.W."/>
            <person name="Seidl M.F."/>
        </authorList>
    </citation>
    <scope>NUCLEOTIDE SEQUENCE [LARGE SCALE GENOMIC DNA]</scope>
    <source>
        <strain evidence="7 8">CBS 122670</strain>
    </source>
</reference>
<keyword evidence="8" id="KW-1185">Reference proteome</keyword>
<evidence type="ECO:0000313" key="8">
    <source>
        <dbReference type="Proteomes" id="UP001365128"/>
    </source>
</evidence>
<evidence type="ECO:0000256" key="1">
    <source>
        <dbReference type="ARBA" id="ARBA00004496"/>
    </source>
</evidence>
<sequence>MASTEARELELIGKVELRIALADSDAKLESLLNTYLSPLLLKLASEHPSVRQKVIAVCQHINTRVRPQEIKLPVAALLKQFKEHAEVPLIRHFDLLYIQRGLARQPLNDKLDLLPVLITGIAADTAKAAQHGSQLFNLLLRLLAHFRLPPRGSKDDDQLRERLGVSDEDAKFLAFWFGKLILFSVVRTGPSATGSSSTCPGVSSDEYQFLSLQGSPDVWDPSAEGGMNLAEAKVMASKFLASGLFTGEERFFPAVYASADSNSRISDIGDDMLKRTLPKTDLEDPQIIRQFYHVYFGSQSPGGPQPARPALRIKILSHLAKSVQATTFTDNVCRLVEEGLTFESGGDGAASSQAPAGARGREVFKLRSAIFTFVSFLARRGSPADLRVVGPTLVHRLKSFVEDQGWPKSNPGEDIALRGVVFEVIGLLAKAAPEETILEPNLSLLRWLFRSLSEDNSGRDTAVSIDECLSSVLGALSSFNNAEIQGSLRELLLEQMGEDANKDDEQSKPRRSTRYAAVRFANRCLPYNDVVARWIDILAISGPSSEGQEVREEGNRGLDPHWSRLLYSSLDRPNDEFSFPDFEKLSKYLLSLPSGSPSSARTRPRQQVLQFKQLYAHAYASSFSYLRRICLNEALRAQDYDLPVDADWARKLDIAVSTDMRARDAVKSYLIRATEEQGQILHSVLALMCSGFEGLIWEGGVGLGECGEKFVEICSLSHDDLLDMSGTAPAFRSLEPCILSNHEPTRTVAAHAYGILATHSAVTASDAEESLNFLLEKVALWRESVGSQVNQAAGALVAVAYYCSRLVARRRRGSASQEKLVTLSANIIDILKESTDKTLRESTYLALSQLALFYVIKPEKIPDFVVAKANYTSIVDEVMKSAKAGSERAILVLGHFSMVPDEKAGDPNLKYIEDQIFELHEVRQAEAQFAIGEAVSCLAASWDSTVLAPKMDIDASFPGGPSRLKTLPRILDQVLANCRKTKPALKKASVIWLLCLVEFCGHLSQVQTRLGDCQNAFKICLSDRDEVVQEAASRGLGLVYEKGDRSLKDDLVRDLVGSFSDNKPNFSGSVSDDTQLFEPGALPTGDGSVTTYKDILNLASEVGDPSLVYRFMSLASNNAIWSSRAAFGRFGLSTVLSDSSVDGYLAANPKLYPKLYRYRFDPNTNVQRSMKDIWDALVKDSNATLNQHFDAIMQDLLQNILGREWRAREASCAAIADLIQGREIEKYEQYLGDIWTACFKVLDDIKDSVRKAAAGLARVLVGILTRSLESGDGSSKKANKLLAHVLPFLLSNSGIGSSVKEAQAFAMHTLLEIIKKSSAKILNQYIPELVERLISFLSDTEHESINMLHMKAKEYGLTEQQIDDARLGGIRKSPVMEAIESCIDHLDPESMEALKPRLESAIKTAMSLPSKVGASRVLVSLTTRRSFLFKPYADHFLKLLEKFIHDRNETVSAAYAAAAGYLARLASDKALMSLIAFTKRMYFESDSERHRIEAGDVIIAFSKHASDKFTSFSTELLPFIFVAKHDTAAPVAEVFTRAWDDNVGGSMAVQLYVKNIVELAQKYLDSQQWALKHAAAKAIAAAADALASSLDDMTRANAEIVWPALVKAVDGKSWEGKEEVLNAFAHFVERSGQLWRPEQPIREEIGRIIVRESKRQNKTYRQYAFESLGRVSRARDDIERSWMVADIIEPVINEYTGTKDRDEMDIDEGDELRKDEKVRTKTCASAIFALIASIHPSHLPTSEELTPAILRALSNTARLNNLHSPSIHVAVFENLCLLFEICGTADVDKAALRDVLQKLLFDPRYEGLSEAHRLKRAEAIVSAAKWLGDESAWVKEMVGRELAGGSERSGDVKAILAKVLE</sequence>
<dbReference type="Proteomes" id="UP001365128">
    <property type="component" value="Unassembled WGS sequence"/>
</dbReference>
<evidence type="ECO:0000256" key="4">
    <source>
        <dbReference type="ARBA" id="ARBA00022942"/>
    </source>
</evidence>
<dbReference type="PANTHER" id="PTHR23346:SF19">
    <property type="entry name" value="PROTEASOME ADAPTER AND SCAFFOLD PROTEIN ECM29"/>
    <property type="match status" value="1"/>
</dbReference>
<evidence type="ECO:0000259" key="6">
    <source>
        <dbReference type="Pfam" id="PF24492"/>
    </source>
</evidence>
<keyword evidence="4 7" id="KW-0647">Proteasome</keyword>
<dbReference type="InterPro" id="IPR055443">
    <property type="entry name" value="HEAT_ECM29"/>
</dbReference>
<evidence type="ECO:0000256" key="2">
    <source>
        <dbReference type="ARBA" id="ARBA00022490"/>
    </source>
</evidence>
<dbReference type="Pfam" id="PF13001">
    <property type="entry name" value="ECM29_N"/>
    <property type="match status" value="1"/>
</dbReference>
<evidence type="ECO:0000256" key="3">
    <source>
        <dbReference type="ARBA" id="ARBA00022737"/>
    </source>
</evidence>
<dbReference type="SUPFAM" id="SSF48371">
    <property type="entry name" value="ARM repeat"/>
    <property type="match status" value="2"/>
</dbReference>
<dbReference type="InterPro" id="IPR024372">
    <property type="entry name" value="Ecm29_N"/>
</dbReference>
<keyword evidence="3" id="KW-0677">Repeat</keyword>
<dbReference type="PANTHER" id="PTHR23346">
    <property type="entry name" value="TRANSLATIONAL ACTIVATOR GCN1-RELATED"/>
    <property type="match status" value="1"/>
</dbReference>
<dbReference type="InterPro" id="IPR016024">
    <property type="entry name" value="ARM-type_fold"/>
</dbReference>
<dbReference type="Gene3D" id="1.25.10.10">
    <property type="entry name" value="Leucine-rich Repeat Variant"/>
    <property type="match status" value="2"/>
</dbReference>
<evidence type="ECO:0000313" key="7">
    <source>
        <dbReference type="EMBL" id="KAK7534434.1"/>
    </source>
</evidence>
<accession>A0ABR1LGU1</accession>
<comment type="caution">
    <text evidence="7">The sequence shown here is derived from an EMBL/GenBank/DDBJ whole genome shotgun (WGS) entry which is preliminary data.</text>
</comment>
<gene>
    <name evidence="7" type="ORF">IWX46DRAFT_612436</name>
</gene>